<gene>
    <name evidence="1" type="ORF">BRYFOR_05401</name>
</gene>
<dbReference type="Proteomes" id="UP000005561">
    <property type="component" value="Unassembled WGS sequence"/>
</dbReference>
<evidence type="ECO:0000313" key="2">
    <source>
        <dbReference type="Proteomes" id="UP000005561"/>
    </source>
</evidence>
<dbReference type="EMBL" id="ACCL02000002">
    <property type="protein sequence ID" value="EET62368.1"/>
    <property type="molecule type" value="Genomic_DNA"/>
</dbReference>
<evidence type="ECO:0000313" key="1">
    <source>
        <dbReference type="EMBL" id="EET62368.1"/>
    </source>
</evidence>
<proteinExistence type="predicted"/>
<comment type="caution">
    <text evidence="1">The sequence shown here is derived from an EMBL/GenBank/DDBJ whole genome shotgun (WGS) entry which is preliminary data.</text>
</comment>
<name>C6L9W0_9FIRM</name>
<protein>
    <submittedName>
        <fullName evidence="1">Uncharacterized protein</fullName>
    </submittedName>
</protein>
<accession>C6L9W0</accession>
<dbReference type="AlphaFoldDB" id="C6L9W0"/>
<keyword evidence="2" id="KW-1185">Reference proteome</keyword>
<organism evidence="1 2">
    <name type="scientific">Marvinbryantia formatexigens DSM 14469</name>
    <dbReference type="NCBI Taxonomy" id="478749"/>
    <lineage>
        <taxon>Bacteria</taxon>
        <taxon>Bacillati</taxon>
        <taxon>Bacillota</taxon>
        <taxon>Clostridia</taxon>
        <taxon>Lachnospirales</taxon>
        <taxon>Lachnospiraceae</taxon>
        <taxon>Marvinbryantia</taxon>
    </lineage>
</organism>
<sequence length="65" mass="7799">MMQECKIPSRSDFKWIFAGNRAAWLNCYLPLQFRHAKKMERQTVQIYLPRAVFPFLQMCKAHIPL</sequence>
<reference evidence="1" key="1">
    <citation type="submission" date="2009-07" db="EMBL/GenBank/DDBJ databases">
        <authorList>
            <person name="Weinstock G."/>
            <person name="Sodergren E."/>
            <person name="Clifton S."/>
            <person name="Fulton L."/>
            <person name="Fulton B."/>
            <person name="Courtney L."/>
            <person name="Fronick C."/>
            <person name="Harrison M."/>
            <person name="Strong C."/>
            <person name="Farmer C."/>
            <person name="Delahaunty K."/>
            <person name="Markovic C."/>
            <person name="Hall O."/>
            <person name="Minx P."/>
            <person name="Tomlinson C."/>
            <person name="Mitreva M."/>
            <person name="Nelson J."/>
            <person name="Hou S."/>
            <person name="Wollam A."/>
            <person name="Pepin K.H."/>
            <person name="Johnson M."/>
            <person name="Bhonagiri V."/>
            <person name="Nash W.E."/>
            <person name="Warren W."/>
            <person name="Chinwalla A."/>
            <person name="Mardis E.R."/>
            <person name="Wilson R.K."/>
        </authorList>
    </citation>
    <scope>NUCLEOTIDE SEQUENCE [LARGE SCALE GENOMIC DNA]</scope>
    <source>
        <strain evidence="1">DSM 14469</strain>
    </source>
</reference>